<dbReference type="PANTHER" id="PTHR45814">
    <property type="entry name" value="HISTONE-LYSINE N-METHYLTRANSFERASE SETD1"/>
    <property type="match status" value="1"/>
</dbReference>
<dbReference type="GO" id="GO:0032259">
    <property type="term" value="P:methylation"/>
    <property type="evidence" value="ECO:0007669"/>
    <property type="project" value="UniProtKB-KW"/>
</dbReference>
<keyword evidence="4" id="KW-0949">S-adenosyl-L-methionine</keyword>
<protein>
    <recommendedName>
        <fullName evidence="8">RRM domain-containing protein</fullName>
    </recommendedName>
</protein>
<organism evidence="9 10">
    <name type="scientific">Intoshia linei</name>
    <dbReference type="NCBI Taxonomy" id="1819745"/>
    <lineage>
        <taxon>Eukaryota</taxon>
        <taxon>Metazoa</taxon>
        <taxon>Spiralia</taxon>
        <taxon>Lophotrochozoa</taxon>
        <taxon>Mesozoa</taxon>
        <taxon>Orthonectida</taxon>
        <taxon>Rhopaluridae</taxon>
        <taxon>Intoshia</taxon>
    </lineage>
</organism>
<dbReference type="EMBL" id="LWCA01000767">
    <property type="protein sequence ID" value="OAF67014.1"/>
    <property type="molecule type" value="Genomic_DNA"/>
</dbReference>
<dbReference type="PANTHER" id="PTHR45814:SF2">
    <property type="entry name" value="HISTONE-LYSINE N-METHYLTRANSFERASE SETD1"/>
    <property type="match status" value="1"/>
</dbReference>
<dbReference type="GO" id="GO:0048188">
    <property type="term" value="C:Set1C/COMPASS complex"/>
    <property type="evidence" value="ECO:0007669"/>
    <property type="project" value="TreeGrafter"/>
</dbReference>
<dbReference type="InterPro" id="IPR035979">
    <property type="entry name" value="RBD_domain_sf"/>
</dbReference>
<evidence type="ECO:0000256" key="3">
    <source>
        <dbReference type="ARBA" id="ARBA00022679"/>
    </source>
</evidence>
<evidence type="ECO:0000259" key="8">
    <source>
        <dbReference type="PROSITE" id="PS50102"/>
    </source>
</evidence>
<gene>
    <name evidence="9" type="ORF">A3Q56_05251</name>
</gene>
<dbReference type="Pfam" id="PF00076">
    <property type="entry name" value="RRM_1"/>
    <property type="match status" value="1"/>
</dbReference>
<evidence type="ECO:0000256" key="6">
    <source>
        <dbReference type="ARBA" id="ARBA00023242"/>
    </source>
</evidence>
<accession>A0A177B0Q9</accession>
<dbReference type="InterPro" id="IPR044570">
    <property type="entry name" value="Set1-like"/>
</dbReference>
<keyword evidence="3" id="KW-0808">Transferase</keyword>
<comment type="subcellular location">
    <subcellularLocation>
        <location evidence="1">Nucleus</location>
    </subcellularLocation>
</comment>
<keyword evidence="5" id="KW-0156">Chromatin regulator</keyword>
<dbReference type="SUPFAM" id="SSF54928">
    <property type="entry name" value="RNA-binding domain, RBD"/>
    <property type="match status" value="1"/>
</dbReference>
<dbReference type="Gene3D" id="3.30.70.330">
    <property type="match status" value="1"/>
</dbReference>
<dbReference type="PROSITE" id="PS50102">
    <property type="entry name" value="RRM"/>
    <property type="match status" value="1"/>
</dbReference>
<dbReference type="GO" id="GO:0042800">
    <property type="term" value="F:histone H3K4 methyltransferase activity"/>
    <property type="evidence" value="ECO:0007669"/>
    <property type="project" value="InterPro"/>
</dbReference>
<keyword evidence="10" id="KW-1185">Reference proteome</keyword>
<keyword evidence="2" id="KW-0489">Methyltransferase</keyword>
<dbReference type="Proteomes" id="UP000078046">
    <property type="component" value="Unassembled WGS sequence"/>
</dbReference>
<dbReference type="InterPro" id="IPR012677">
    <property type="entry name" value="Nucleotide-bd_a/b_plait_sf"/>
</dbReference>
<keyword evidence="6" id="KW-0539">Nucleus</keyword>
<dbReference type="AlphaFoldDB" id="A0A177B0Q9"/>
<dbReference type="OrthoDB" id="308383at2759"/>
<keyword evidence="7" id="KW-0694">RNA-binding</keyword>
<proteinExistence type="predicted"/>
<dbReference type="InterPro" id="IPR000504">
    <property type="entry name" value="RRM_dom"/>
</dbReference>
<feature type="domain" description="RRM" evidence="8">
    <location>
        <begin position="80"/>
        <end position="151"/>
    </location>
</feature>
<dbReference type="SMART" id="SM00360">
    <property type="entry name" value="RRM"/>
    <property type="match status" value="1"/>
</dbReference>
<evidence type="ECO:0000256" key="5">
    <source>
        <dbReference type="ARBA" id="ARBA00022853"/>
    </source>
</evidence>
<evidence type="ECO:0000256" key="1">
    <source>
        <dbReference type="ARBA" id="ARBA00004123"/>
    </source>
</evidence>
<name>A0A177B0Q9_9BILA</name>
<evidence type="ECO:0000256" key="4">
    <source>
        <dbReference type="ARBA" id="ARBA00022691"/>
    </source>
</evidence>
<comment type="caution">
    <text evidence="9">The sequence shown here is derived from an EMBL/GenBank/DDBJ whole genome shotgun (WGS) entry which is preliminary data.</text>
</comment>
<evidence type="ECO:0000313" key="9">
    <source>
        <dbReference type="EMBL" id="OAF67014.1"/>
    </source>
</evidence>
<evidence type="ECO:0000256" key="2">
    <source>
        <dbReference type="ARBA" id="ARBA00022603"/>
    </source>
</evidence>
<reference evidence="9 10" key="1">
    <citation type="submission" date="2016-04" db="EMBL/GenBank/DDBJ databases">
        <title>The genome of Intoshia linei affirms orthonectids as highly simplified spiralians.</title>
        <authorList>
            <person name="Mikhailov K.V."/>
            <person name="Slusarev G.S."/>
            <person name="Nikitin M.A."/>
            <person name="Logacheva M.D."/>
            <person name="Penin A."/>
            <person name="Aleoshin V."/>
            <person name="Panchin Y.V."/>
        </authorList>
    </citation>
    <scope>NUCLEOTIDE SEQUENCE [LARGE SCALE GENOMIC DNA]</scope>
    <source>
        <strain evidence="9">Intl2013</strain>
        <tissue evidence="9">Whole animal</tissue>
    </source>
</reference>
<evidence type="ECO:0000313" key="10">
    <source>
        <dbReference type="Proteomes" id="UP000078046"/>
    </source>
</evidence>
<evidence type="ECO:0000256" key="7">
    <source>
        <dbReference type="PROSITE-ProRule" id="PRU00176"/>
    </source>
</evidence>
<sequence length="762" mass="88814">MDKNKQNYKSYKLLVDPFLKQGKIKIYRFDGILLGEKHSNVTCCDPRGLNYGNASKIKEHCLKLPKLIFDEDYIGVPVKNEVLFSNLNDNINDDFLKSMCEPYGNVVKCYVVYDEQTRKHTGIGVVSFEKPNSAKECFSSLHNTNKMGMTISACLDVMGVTRKELLKSLYQPKAETNVNTTEKYNNLESRITGLLNNDKLTTMSSEISSNKIEFTQNDPRRHNNHIYSNLSLKPEVRRFKSKFDEPFKPIKYTSPSHIFIDHEKPKKTFILESGITYSTVKTVQNEKCQDFELSEYESFMVAISSTLRNELVGVLFRDFKKNVTENCIFEIFNDWWCQANKKNLSERNKQHRISEDVASSKITYYRTPLNPKLDEHYFKHLESKPEISKSIVKNVPTRHSPGKVQLKRSQKTHKVLNDTPSTCINKDSHYCNETTLFFEDEINDFSYTPNVKISKVDKNSFHNGIKHENVIQKKLFTDSTQLKLPETECDNLNFEILENSQKSKLDNFSKSHVVENCPNVNLDDTLSASENEEYLRNFSLPEELRYEHSYCKTFLLASLDDPIPVGKRIKLQEYKEREELKILHYKKLVKKIKKFQKKINKMEPGTKEIIGLLDNCVSYHSVSSKKISLHDPKIEYQKLVECVQNFSLQIDQEDLNYIYQVYRQKYSTDLPWISVKCNALNNWNKLTELIELDINYEEYINIKENISSMMMNDSEIIDSINFESTLTEEEIEDEPPATKKQKENAVNLIYKELNRIGVLYSI</sequence>
<dbReference type="GO" id="GO:0003723">
    <property type="term" value="F:RNA binding"/>
    <property type="evidence" value="ECO:0007669"/>
    <property type="project" value="UniProtKB-UniRule"/>
</dbReference>